<keyword evidence="1" id="KW-0472">Membrane</keyword>
<dbReference type="AlphaFoldDB" id="A0A645BMN1"/>
<feature type="transmembrane region" description="Helical" evidence="1">
    <location>
        <begin position="163"/>
        <end position="183"/>
    </location>
</feature>
<sequence>MDQKLFASPLSPAYWRASGRELSRLRVLTLAAMLLALRIVISAVRIPVADNLNIMFTYLPESLIALICGPVAAPMVGAAGDILGYLMHPDGGFFPGYTLSAMLTGLIYALFLYRARITVLRIALAKLLVNYGVNVLLGSLWSSVMYGKGYLYYFAKSAVKNTIMLPVEIIILTLVLSILLPVLSRSGITPPQTDRRLRVF</sequence>
<feature type="transmembrane region" description="Helical" evidence="1">
    <location>
        <begin position="93"/>
        <end position="111"/>
    </location>
</feature>
<dbReference type="NCBIfam" id="TIGR04518">
    <property type="entry name" value="ECF_S_folT_fam"/>
    <property type="match status" value="1"/>
</dbReference>
<dbReference type="GO" id="GO:0022857">
    <property type="term" value="F:transmembrane transporter activity"/>
    <property type="evidence" value="ECO:0007669"/>
    <property type="project" value="InterPro"/>
</dbReference>
<keyword evidence="1" id="KW-1133">Transmembrane helix</keyword>
<dbReference type="Gene3D" id="1.10.1760.20">
    <property type="match status" value="1"/>
</dbReference>
<dbReference type="InterPro" id="IPR024529">
    <property type="entry name" value="ECF_trnsprt_substrate-spec"/>
</dbReference>
<gene>
    <name evidence="2" type="ORF">SDC9_111430</name>
</gene>
<evidence type="ECO:0000313" key="2">
    <source>
        <dbReference type="EMBL" id="MPM64543.1"/>
    </source>
</evidence>
<keyword evidence="1" id="KW-0812">Transmembrane</keyword>
<feature type="transmembrane region" description="Helical" evidence="1">
    <location>
        <begin position="64"/>
        <end position="87"/>
    </location>
</feature>
<dbReference type="EMBL" id="VSSQ01020011">
    <property type="protein sequence ID" value="MPM64543.1"/>
    <property type="molecule type" value="Genomic_DNA"/>
</dbReference>
<feature type="transmembrane region" description="Helical" evidence="1">
    <location>
        <begin position="25"/>
        <end position="44"/>
    </location>
</feature>
<reference evidence="2" key="1">
    <citation type="submission" date="2019-08" db="EMBL/GenBank/DDBJ databases">
        <authorList>
            <person name="Kucharzyk K."/>
            <person name="Murdoch R.W."/>
            <person name="Higgins S."/>
            <person name="Loffler F."/>
        </authorList>
    </citation>
    <scope>NUCLEOTIDE SEQUENCE</scope>
</reference>
<evidence type="ECO:0000256" key="1">
    <source>
        <dbReference type="SAM" id="Phobius"/>
    </source>
</evidence>
<proteinExistence type="predicted"/>
<name>A0A645BMN1_9ZZZZ</name>
<comment type="caution">
    <text evidence="2">The sequence shown here is derived from an EMBL/GenBank/DDBJ whole genome shotgun (WGS) entry which is preliminary data.</text>
</comment>
<dbReference type="InterPro" id="IPR030949">
    <property type="entry name" value="ECF_S_folate_fam"/>
</dbReference>
<evidence type="ECO:0008006" key="3">
    <source>
        <dbReference type="Google" id="ProtNLM"/>
    </source>
</evidence>
<accession>A0A645BMN1</accession>
<organism evidence="2">
    <name type="scientific">bioreactor metagenome</name>
    <dbReference type="NCBI Taxonomy" id="1076179"/>
    <lineage>
        <taxon>unclassified sequences</taxon>
        <taxon>metagenomes</taxon>
        <taxon>ecological metagenomes</taxon>
    </lineage>
</organism>
<dbReference type="Pfam" id="PF12822">
    <property type="entry name" value="ECF_trnsprt"/>
    <property type="match status" value="1"/>
</dbReference>
<protein>
    <recommendedName>
        <fullName evidence="3">Folate transporter FolT</fullName>
    </recommendedName>
</protein>
<feature type="transmembrane region" description="Helical" evidence="1">
    <location>
        <begin position="123"/>
        <end position="143"/>
    </location>
</feature>